<keyword evidence="1" id="KW-0560">Oxidoreductase</keyword>
<dbReference type="PANTHER" id="PTHR14239:SF0">
    <property type="entry name" value="F420-DEPENDENT NADP REDUCTASE"/>
    <property type="match status" value="1"/>
</dbReference>
<feature type="domain" description="Pyrroline-5-carboxylate reductase catalytic N-terminal" evidence="2">
    <location>
        <begin position="2"/>
        <end position="107"/>
    </location>
</feature>
<evidence type="ECO:0000259" key="2">
    <source>
        <dbReference type="Pfam" id="PF03807"/>
    </source>
</evidence>
<dbReference type="SUPFAM" id="SSF51735">
    <property type="entry name" value="NAD(P)-binding Rossmann-fold domains"/>
    <property type="match status" value="1"/>
</dbReference>
<dbReference type="PANTHER" id="PTHR14239">
    <property type="entry name" value="DUDULIN-RELATED"/>
    <property type="match status" value="1"/>
</dbReference>
<comment type="caution">
    <text evidence="3">The sequence shown here is derived from an EMBL/GenBank/DDBJ whole genome shotgun (WGS) entry which is preliminary data.</text>
</comment>
<proteinExistence type="predicted"/>
<dbReference type="InterPro" id="IPR028939">
    <property type="entry name" value="P5C_Rdtase_cat_N"/>
</dbReference>
<evidence type="ECO:0000313" key="4">
    <source>
        <dbReference type="Proteomes" id="UP000280698"/>
    </source>
</evidence>
<protein>
    <submittedName>
        <fullName evidence="3">NADP oxidoreductase</fullName>
    </submittedName>
</protein>
<evidence type="ECO:0000256" key="1">
    <source>
        <dbReference type="ARBA" id="ARBA00023002"/>
    </source>
</evidence>
<dbReference type="Gene3D" id="3.40.50.720">
    <property type="entry name" value="NAD(P)-binding Rossmann-like Domain"/>
    <property type="match status" value="1"/>
</dbReference>
<dbReference type="RefSeq" id="WP_123239373.1">
    <property type="nucleotide sequence ID" value="NZ_JAAHBY010000005.1"/>
</dbReference>
<organism evidence="3 4">
    <name type="scientific">Micromonospora solifontis</name>
    <dbReference type="NCBI Taxonomy" id="2487138"/>
    <lineage>
        <taxon>Bacteria</taxon>
        <taxon>Bacillati</taxon>
        <taxon>Actinomycetota</taxon>
        <taxon>Actinomycetes</taxon>
        <taxon>Micromonosporales</taxon>
        <taxon>Micromonosporaceae</taxon>
        <taxon>Micromonospora</taxon>
    </lineage>
</organism>
<gene>
    <name evidence="3" type="ORF">EFE23_03265</name>
</gene>
<dbReference type="Pfam" id="PF03807">
    <property type="entry name" value="F420_oxidored"/>
    <property type="match status" value="1"/>
</dbReference>
<dbReference type="Proteomes" id="UP000280698">
    <property type="component" value="Unassembled WGS sequence"/>
</dbReference>
<dbReference type="InterPro" id="IPR051267">
    <property type="entry name" value="STEAP_metalloreductase"/>
</dbReference>
<dbReference type="EMBL" id="RJLN01000005">
    <property type="protein sequence ID" value="RNM01167.1"/>
    <property type="molecule type" value="Genomic_DNA"/>
</dbReference>
<accession>A0ABX9WL67</accession>
<keyword evidence="4" id="KW-1185">Reference proteome</keyword>
<reference evidence="3 4" key="1">
    <citation type="submission" date="2018-11" db="EMBL/GenBank/DDBJ databases">
        <title>Micromonospora sp. PPF5-17, a new actinomycetes isolated from a hot spring soil.</title>
        <authorList>
            <person name="Thawai C."/>
        </authorList>
    </citation>
    <scope>NUCLEOTIDE SEQUENCE [LARGE SCALE GENOMIC DNA]</scope>
    <source>
        <strain evidence="3 4">PPF5-17</strain>
    </source>
</reference>
<evidence type="ECO:0000313" key="3">
    <source>
        <dbReference type="EMBL" id="RNM01167.1"/>
    </source>
</evidence>
<dbReference type="InterPro" id="IPR036291">
    <property type="entry name" value="NAD(P)-bd_dom_sf"/>
</dbReference>
<sequence length="226" mass="23415">MKIAVLGTGMVGQALAGRLAELGHEVTVGTRDVAATLARTTPDGMGNPPYAAWASTHPQVRLAPFAEAAAGAELLVNATSGNVSIAALRAAGADNLAGKILIDAANPLDFSNGFPPTLSVKDTDSLGEQIQAAFPQLRVVKTLNTLTAALMVDPRALAGGDHSVFLSGNDAEAKKTVTGILESFGHTDVIDLGDITTARGTEMLLPVWLRLMGALNTAMFNFKIVR</sequence>
<name>A0ABX9WL67_9ACTN</name>